<dbReference type="AlphaFoldDB" id="A0A814G7Q6"/>
<comment type="caution">
    <text evidence="2">The sequence shown here is derived from an EMBL/GenBank/DDBJ whole genome shotgun (WGS) entry which is preliminary data.</text>
</comment>
<keyword evidence="4" id="KW-1185">Reference proteome</keyword>
<dbReference type="EMBL" id="CAJNOQ010003018">
    <property type="protein sequence ID" value="CAF0991117.1"/>
    <property type="molecule type" value="Genomic_DNA"/>
</dbReference>
<evidence type="ECO:0000259" key="1">
    <source>
        <dbReference type="Pfam" id="PF13676"/>
    </source>
</evidence>
<dbReference type="GO" id="GO:0007165">
    <property type="term" value="P:signal transduction"/>
    <property type="evidence" value="ECO:0007669"/>
    <property type="project" value="InterPro"/>
</dbReference>
<evidence type="ECO:0000313" key="4">
    <source>
        <dbReference type="Proteomes" id="UP000663829"/>
    </source>
</evidence>
<evidence type="ECO:0000313" key="3">
    <source>
        <dbReference type="EMBL" id="CAF3763067.1"/>
    </source>
</evidence>
<dbReference type="EMBL" id="CAJOBC010003018">
    <property type="protein sequence ID" value="CAF3763067.1"/>
    <property type="molecule type" value="Genomic_DNA"/>
</dbReference>
<accession>A0A814G7Q6</accession>
<gene>
    <name evidence="2" type="ORF">GPM918_LOCUS13258</name>
    <name evidence="3" type="ORF">SRO942_LOCUS13258</name>
</gene>
<dbReference type="Proteomes" id="UP000663829">
    <property type="component" value="Unassembled WGS sequence"/>
</dbReference>
<name>A0A814G7Q6_9BILA</name>
<sequence>MATSDKKHVMLSYQWDNKELVSGIYSRLKAQNIRVWMDIQGGMKIHLAESMAEAVEKAAVICCFLTPKYQESKNCKLELQYAIGRNVPVIPCMMCADYKPSNWLGITLADVIWLNFRQLSNDNMDLKVAELIDRIRLCVGDKFDLLLDQQISVQKDTERKPGRIKSATVGETKNRLVSKRPPSALHKLSTQTIPETPFIDYKVDYSTKISKPVREGPEIHIDNVGDRKLTKYKCEDDSIVRLILGSNTLVTCNQEWFSRDQKFTNYFFIPKITFSNTSDKPVSIIEVKGEYEDHDHSWKQCKDVKIGPTTNDNEYKWNGDTIVNLAAHTLIGFAVRLDIEINGKSGIDNIRRARAHKSLPQPLKLKIIVEDTDNKECSLIVEQQNIALELPTKENCISHWTEKDSNDGLREMIAFVYADDCETDKRTFISMYIANDGNINIRCGNDVGRSGQIWYLGNERVKSLQSDAREKNVNEIPIEEQHGNVLALFDPENGYRLYAIRIEITTGTSKTVETLLLPSVTLAKLE</sequence>
<dbReference type="OrthoDB" id="2148946at2759"/>
<proteinExistence type="predicted"/>
<reference evidence="2" key="1">
    <citation type="submission" date="2021-02" db="EMBL/GenBank/DDBJ databases">
        <authorList>
            <person name="Nowell W R."/>
        </authorList>
    </citation>
    <scope>NUCLEOTIDE SEQUENCE</scope>
</reference>
<dbReference type="PANTHER" id="PTHR46270:SF2">
    <property type="entry name" value="TIR DOMAIN-CONTAINING PROTEIN"/>
    <property type="match status" value="1"/>
</dbReference>
<dbReference type="SUPFAM" id="SSF52200">
    <property type="entry name" value="Toll/Interleukin receptor TIR domain"/>
    <property type="match status" value="1"/>
</dbReference>
<dbReference type="Gene3D" id="3.40.50.10140">
    <property type="entry name" value="Toll/interleukin-1 receptor homology (TIR) domain"/>
    <property type="match status" value="1"/>
</dbReference>
<dbReference type="InterPro" id="IPR000157">
    <property type="entry name" value="TIR_dom"/>
</dbReference>
<dbReference type="Pfam" id="PF13676">
    <property type="entry name" value="TIR_2"/>
    <property type="match status" value="1"/>
</dbReference>
<organism evidence="2 4">
    <name type="scientific">Didymodactylos carnosus</name>
    <dbReference type="NCBI Taxonomy" id="1234261"/>
    <lineage>
        <taxon>Eukaryota</taxon>
        <taxon>Metazoa</taxon>
        <taxon>Spiralia</taxon>
        <taxon>Gnathifera</taxon>
        <taxon>Rotifera</taxon>
        <taxon>Eurotatoria</taxon>
        <taxon>Bdelloidea</taxon>
        <taxon>Philodinida</taxon>
        <taxon>Philodinidae</taxon>
        <taxon>Didymodactylos</taxon>
    </lineage>
</organism>
<evidence type="ECO:0000313" key="2">
    <source>
        <dbReference type="EMBL" id="CAF0991117.1"/>
    </source>
</evidence>
<feature type="domain" description="TIR" evidence="1">
    <location>
        <begin position="9"/>
        <end position="122"/>
    </location>
</feature>
<protein>
    <recommendedName>
        <fullName evidence="1">TIR domain-containing protein</fullName>
    </recommendedName>
</protein>
<dbReference type="Proteomes" id="UP000681722">
    <property type="component" value="Unassembled WGS sequence"/>
</dbReference>
<dbReference type="PANTHER" id="PTHR46270">
    <property type="entry name" value="ARMADILLO-TYPE FOLD-RELATED"/>
    <property type="match status" value="1"/>
</dbReference>
<dbReference type="InterPro" id="IPR035897">
    <property type="entry name" value="Toll_tir_struct_dom_sf"/>
</dbReference>